<reference evidence="3 4" key="1">
    <citation type="submission" date="2013-11" db="EMBL/GenBank/DDBJ databases">
        <title>The Genome Sequence of Phytophthora parasitica CJ01A1.</title>
        <authorList>
            <consortium name="The Broad Institute Genomics Platform"/>
            <person name="Russ C."/>
            <person name="Tyler B."/>
            <person name="Panabieres F."/>
            <person name="Shan W."/>
            <person name="Tripathy S."/>
            <person name="Grunwald N."/>
            <person name="Machado M."/>
            <person name="Johnson C.S."/>
            <person name="Walker B."/>
            <person name="Young S.K."/>
            <person name="Zeng Q."/>
            <person name="Gargeya S."/>
            <person name="Fitzgerald M."/>
            <person name="Haas B."/>
            <person name="Abouelleil A."/>
            <person name="Allen A.W."/>
            <person name="Alvarado L."/>
            <person name="Arachchi H.M."/>
            <person name="Berlin A.M."/>
            <person name="Chapman S.B."/>
            <person name="Gainer-Dewar J."/>
            <person name="Goldberg J."/>
            <person name="Griggs A."/>
            <person name="Gujja S."/>
            <person name="Hansen M."/>
            <person name="Howarth C."/>
            <person name="Imamovic A."/>
            <person name="Ireland A."/>
            <person name="Larimer J."/>
            <person name="McCowan C."/>
            <person name="Murphy C."/>
            <person name="Pearson M."/>
            <person name="Poon T.W."/>
            <person name="Priest M."/>
            <person name="Roberts A."/>
            <person name="Saif S."/>
            <person name="Shea T."/>
            <person name="Sisk P."/>
            <person name="Sykes S."/>
            <person name="Wortman J."/>
            <person name="Nusbaum C."/>
            <person name="Birren B."/>
        </authorList>
    </citation>
    <scope>NUCLEOTIDE SEQUENCE [LARGE SCALE GENOMIC DNA]</scope>
    <source>
        <strain evidence="3 4">CJ01A1</strain>
    </source>
</reference>
<comment type="caution">
    <text evidence="3">The sequence shown here is derived from an EMBL/GenBank/DDBJ whole genome shotgun (WGS) entry which is preliminary data.</text>
</comment>
<name>W2WPU2_PHYNI</name>
<sequence length="595" mass="66110">MVQSFGYTIYPQGFDLLWTHQLISTHDSSALVDLTSSPCTSPRSAARRSPATVSTVELADPLLDLAGVRASLSALQQAIDQIEALRDLRSDLRREFLATRCRAEDLDRQFADAANAASPYVLFCQHKYEVVNHQLNSTREKLAECLNALQERMDNSRELEGWRLRYHDLQLRYNEAVSEFQDRISTLKAQLAAASSFGVIVPPDTAHRIADLESQLARSHPDFQVARDRQSFLASELRESATSHRPPQAKVDHATAAIGRKTRRFRTLRENYERRLRIADSTIATNSTELDRLQDRVLTLDRGLQRASQHVCMATSQRDQARIERATRDRVSAARDTIARLEKRINQVEKSQKSLKYLEAALAALQQERDSLAVQGDELFGQLGERFMERLSNITSLLPSTLGHKRARSEPDYPAPPARVPKAARSTPGPFPAGALSEGPTSRSSIEVLSAVAADQKAEGSVLSPSFAGFPDHPPRSTRSTTQDGSGGVSSLPAESESCVLSNGGESSSGKSSYTRVFDSDATGSDSGSPELSRARDQFGMSSGPLSDAELADLPRTTVLRSEWIPGYRDRRSFPSHNIVLWWMNWWPRPLWRTI</sequence>
<feature type="coiled-coil region" evidence="1">
    <location>
        <begin position="324"/>
        <end position="375"/>
    </location>
</feature>
<feature type="coiled-coil region" evidence="1">
    <location>
        <begin position="132"/>
        <end position="159"/>
    </location>
</feature>
<evidence type="ECO:0000256" key="1">
    <source>
        <dbReference type="SAM" id="Coils"/>
    </source>
</evidence>
<dbReference type="EMBL" id="ANIX01002369">
    <property type="protein sequence ID" value="ETP12546.1"/>
    <property type="molecule type" value="Genomic_DNA"/>
</dbReference>
<feature type="compositionally biased region" description="Low complexity" evidence="2">
    <location>
        <begin position="502"/>
        <end position="513"/>
    </location>
</feature>
<evidence type="ECO:0000313" key="4">
    <source>
        <dbReference type="Proteomes" id="UP000018958"/>
    </source>
</evidence>
<keyword evidence="1" id="KW-0175">Coiled coil</keyword>
<protein>
    <submittedName>
        <fullName evidence="3">Uncharacterized protein</fullName>
    </submittedName>
</protein>
<evidence type="ECO:0000313" key="3">
    <source>
        <dbReference type="EMBL" id="ETP12546.1"/>
    </source>
</evidence>
<evidence type="ECO:0000256" key="2">
    <source>
        <dbReference type="SAM" id="MobiDB-lite"/>
    </source>
</evidence>
<accession>W2WPU2</accession>
<gene>
    <name evidence="3" type="ORF">F441_12111</name>
</gene>
<dbReference type="Proteomes" id="UP000018958">
    <property type="component" value="Unassembled WGS sequence"/>
</dbReference>
<feature type="coiled-coil region" evidence="1">
    <location>
        <begin position="65"/>
        <end position="95"/>
    </location>
</feature>
<dbReference type="AlphaFoldDB" id="W2WPU2"/>
<proteinExistence type="predicted"/>
<organism evidence="3 4">
    <name type="scientific">Phytophthora nicotianae CJ01A1</name>
    <dbReference type="NCBI Taxonomy" id="1317063"/>
    <lineage>
        <taxon>Eukaryota</taxon>
        <taxon>Sar</taxon>
        <taxon>Stramenopiles</taxon>
        <taxon>Oomycota</taxon>
        <taxon>Peronosporomycetes</taxon>
        <taxon>Peronosporales</taxon>
        <taxon>Peronosporaceae</taxon>
        <taxon>Phytophthora</taxon>
    </lineage>
</organism>
<feature type="region of interest" description="Disordered" evidence="2">
    <location>
        <begin position="402"/>
        <end position="442"/>
    </location>
</feature>
<feature type="region of interest" description="Disordered" evidence="2">
    <location>
        <begin position="463"/>
        <end position="550"/>
    </location>
</feature>